<evidence type="ECO:0000256" key="1">
    <source>
        <dbReference type="SAM" id="SignalP"/>
    </source>
</evidence>
<accession>A0A1H9HY04</accession>
<dbReference type="GO" id="GO:0043190">
    <property type="term" value="C:ATP-binding cassette (ABC) transporter complex"/>
    <property type="evidence" value="ECO:0007669"/>
    <property type="project" value="InterPro"/>
</dbReference>
<dbReference type="STRING" id="1855383.SAMN05216548_106200"/>
<dbReference type="NCBIfam" id="TIGR03414">
    <property type="entry name" value="ABC_choline_bnd"/>
    <property type="match status" value="1"/>
</dbReference>
<keyword evidence="1" id="KW-0732">Signal</keyword>
<reference evidence="3 4" key="1">
    <citation type="submission" date="2016-10" db="EMBL/GenBank/DDBJ databases">
        <authorList>
            <person name="de Groot N.N."/>
        </authorList>
    </citation>
    <scope>NUCLEOTIDE SEQUENCE [LARGE SCALE GENOMIC DNA]</scope>
    <source>
        <strain evidence="3 4">A52C2</strain>
    </source>
</reference>
<sequence>MKHVLGCLAIAASAALLPAVATAAEPASCKTIRMSDPGWTDITSTNAMFGIVADALGYKQKVDSLAVPITFQALKNGQLDAFLGNWMPAQAHFVEPLEKTGDLVSVHTNLQGIRFTLAVPAYVADAGVKNFADLAKNADKFEKTFYGIEPGAPANQHIQEMITAKEFGLGDWKLVESSEQGMLSQVERAERAKKWIVFLAWEPHPMNTKYKLTYLAGGDKYFGPNFGAAMVNTVERKNYEKECPNVGKLLSQVTFNVDMENTIMSQILDDNADPKKAAMKQLKANPKLVDSWLEGVTTMDGGDAKAAVHKALGL</sequence>
<evidence type="ECO:0000313" key="4">
    <source>
        <dbReference type="Proteomes" id="UP000199647"/>
    </source>
</evidence>
<proteinExistence type="predicted"/>
<protein>
    <submittedName>
        <fullName evidence="3">Glycine betaine/proline transport system substrate-binding protein</fullName>
    </submittedName>
</protein>
<dbReference type="SUPFAM" id="SSF53850">
    <property type="entry name" value="Periplasmic binding protein-like II"/>
    <property type="match status" value="1"/>
</dbReference>
<organism evidence="3 4">
    <name type="scientific">Faunimonas pinastri</name>
    <dbReference type="NCBI Taxonomy" id="1855383"/>
    <lineage>
        <taxon>Bacteria</taxon>
        <taxon>Pseudomonadati</taxon>
        <taxon>Pseudomonadota</taxon>
        <taxon>Alphaproteobacteria</taxon>
        <taxon>Hyphomicrobiales</taxon>
        <taxon>Afifellaceae</taxon>
        <taxon>Faunimonas</taxon>
    </lineage>
</organism>
<dbReference type="GO" id="GO:0042597">
    <property type="term" value="C:periplasmic space"/>
    <property type="evidence" value="ECO:0007669"/>
    <property type="project" value="InterPro"/>
</dbReference>
<feature type="domain" description="ABC-type glycine betaine transport system substrate-binding" evidence="2">
    <location>
        <begin position="30"/>
        <end position="282"/>
    </location>
</feature>
<dbReference type="GO" id="GO:0033265">
    <property type="term" value="F:choline binding"/>
    <property type="evidence" value="ECO:0007669"/>
    <property type="project" value="InterPro"/>
</dbReference>
<dbReference type="AlphaFoldDB" id="A0A1H9HY04"/>
<dbReference type="Gene3D" id="3.40.190.100">
    <property type="entry name" value="Glycine betaine-binding periplasmic protein, domain 2"/>
    <property type="match status" value="1"/>
</dbReference>
<dbReference type="Gene3D" id="3.40.190.10">
    <property type="entry name" value="Periplasmic binding protein-like II"/>
    <property type="match status" value="1"/>
</dbReference>
<dbReference type="InterPro" id="IPR007210">
    <property type="entry name" value="ABC_Gly_betaine_transp_sub-bd"/>
</dbReference>
<gene>
    <name evidence="3" type="ORF">SAMN05216548_106200</name>
</gene>
<dbReference type="EMBL" id="FOFG01000006">
    <property type="protein sequence ID" value="SEQ67092.1"/>
    <property type="molecule type" value="Genomic_DNA"/>
</dbReference>
<name>A0A1H9HY04_9HYPH</name>
<dbReference type="OrthoDB" id="9787902at2"/>
<dbReference type="CDD" id="cd13640">
    <property type="entry name" value="PBP2_ChoX"/>
    <property type="match status" value="1"/>
</dbReference>
<dbReference type="Proteomes" id="UP000199647">
    <property type="component" value="Unassembled WGS sequence"/>
</dbReference>
<evidence type="ECO:0000313" key="3">
    <source>
        <dbReference type="EMBL" id="SEQ67092.1"/>
    </source>
</evidence>
<keyword evidence="4" id="KW-1185">Reference proteome</keyword>
<dbReference type="GO" id="GO:0015871">
    <property type="term" value="P:choline transport"/>
    <property type="evidence" value="ECO:0007669"/>
    <property type="project" value="InterPro"/>
</dbReference>
<dbReference type="GO" id="GO:0022857">
    <property type="term" value="F:transmembrane transporter activity"/>
    <property type="evidence" value="ECO:0007669"/>
    <property type="project" value="InterPro"/>
</dbReference>
<evidence type="ECO:0000259" key="2">
    <source>
        <dbReference type="Pfam" id="PF04069"/>
    </source>
</evidence>
<dbReference type="Pfam" id="PF04069">
    <property type="entry name" value="OpuAC"/>
    <property type="match status" value="1"/>
</dbReference>
<feature type="chain" id="PRO_5011468992" evidence="1">
    <location>
        <begin position="24"/>
        <end position="314"/>
    </location>
</feature>
<feature type="signal peptide" evidence="1">
    <location>
        <begin position="1"/>
        <end position="23"/>
    </location>
</feature>
<dbReference type="RefSeq" id="WP_092496548.1">
    <property type="nucleotide sequence ID" value="NZ_FOFG01000006.1"/>
</dbReference>
<dbReference type="InterPro" id="IPR017783">
    <property type="entry name" value="ABC_choline_sub-bd"/>
</dbReference>